<dbReference type="InterPro" id="IPR046449">
    <property type="entry name" value="DEGP_PDZ_sf"/>
</dbReference>
<evidence type="ECO:0000313" key="6">
    <source>
        <dbReference type="EMBL" id="GAT33564.1"/>
    </source>
</evidence>
<organism evidence="6 7">
    <name type="scientific">Terrimicrobium sacchariphilum</name>
    <dbReference type="NCBI Taxonomy" id="690879"/>
    <lineage>
        <taxon>Bacteria</taxon>
        <taxon>Pseudomonadati</taxon>
        <taxon>Verrucomicrobiota</taxon>
        <taxon>Terrimicrobiia</taxon>
        <taxon>Terrimicrobiales</taxon>
        <taxon>Terrimicrobiaceae</taxon>
        <taxon>Terrimicrobium</taxon>
    </lineage>
</organism>
<feature type="signal peptide" evidence="4">
    <location>
        <begin position="1"/>
        <end position="28"/>
    </location>
</feature>
<dbReference type="InterPro" id="IPR036034">
    <property type="entry name" value="PDZ_sf"/>
</dbReference>
<gene>
    <name evidence="6" type="ORF">TSACC_21981</name>
</gene>
<dbReference type="AlphaFoldDB" id="A0A146G9M2"/>
<dbReference type="Gene3D" id="3.20.190.20">
    <property type="match status" value="1"/>
</dbReference>
<keyword evidence="3" id="KW-0720">Serine protease</keyword>
<feature type="chain" id="PRO_5007524581" evidence="4">
    <location>
        <begin position="29"/>
        <end position="510"/>
    </location>
</feature>
<keyword evidence="7" id="KW-1185">Reference proteome</keyword>
<dbReference type="EMBL" id="BDCO01000002">
    <property type="protein sequence ID" value="GAT33564.1"/>
    <property type="molecule type" value="Genomic_DNA"/>
</dbReference>
<dbReference type="RefSeq" id="WP_075079285.1">
    <property type="nucleotide sequence ID" value="NZ_BDCO01000002.1"/>
</dbReference>
<dbReference type="GO" id="GO:0006508">
    <property type="term" value="P:proteolysis"/>
    <property type="evidence" value="ECO:0007669"/>
    <property type="project" value="UniProtKB-KW"/>
</dbReference>
<sequence>MNSSFSPMRRFSFTIAALLALVPALHSAATHPNQPAATPPPVSSEVTAASLVRVNSTNQSYDFFRPWNKKAPYFRKGLGVVVEKNRILVTAELVTNSTYIELEDPVTNARVAGQVITVDYDSNLALLAPSDENFLKNARPLALDKDAVVGDHIELLQLETNGLVAQTPGTITTIAVAPYPLGQLALLTFRISSPIQSRDSSFTIPAVRDGALVGLLMRYDSRSQTADIIPAPVIGHFLADAAQATYQGFPRIGLGYSPTRDPQLRRYVGLKDDGGVYVTAVRPGGAADKAGLKRGDVILAVAGRAINQDGEFDHPLYGKLTFSHLTSTDAKVGDKVDFVVLRDGQKQTIPVTLEPVDRSSIVSDPYIFDKQPRYLVVGGLVFQELSRPYLQEWGANWPKEAPQRLVALDAFQDEDNTADRGKVVFLSQVFPTASALGYQDLEHLVVSKVNDVPIKSLNDLAKAIANPKNGFHKIEFDDDPPIIYLDAAESEKSDAQIRQEYGIPELKNLN</sequence>
<evidence type="ECO:0000313" key="7">
    <source>
        <dbReference type="Proteomes" id="UP000076023"/>
    </source>
</evidence>
<name>A0A146G9M2_TERSA</name>
<dbReference type="PANTHER" id="PTHR45980">
    <property type="match status" value="1"/>
</dbReference>
<dbReference type="GO" id="GO:0004252">
    <property type="term" value="F:serine-type endopeptidase activity"/>
    <property type="evidence" value="ECO:0007669"/>
    <property type="project" value="TreeGrafter"/>
</dbReference>
<dbReference type="InterPro" id="IPR041517">
    <property type="entry name" value="DEGP_PDZ"/>
</dbReference>
<evidence type="ECO:0000259" key="5">
    <source>
        <dbReference type="PROSITE" id="PS50106"/>
    </source>
</evidence>
<dbReference type="InterPro" id="IPR001478">
    <property type="entry name" value="PDZ"/>
</dbReference>
<keyword evidence="1 6" id="KW-0645">Protease</keyword>
<dbReference type="STRING" id="690879.TSACC_21981"/>
<evidence type="ECO:0000256" key="2">
    <source>
        <dbReference type="ARBA" id="ARBA00022801"/>
    </source>
</evidence>
<evidence type="ECO:0000256" key="3">
    <source>
        <dbReference type="ARBA" id="ARBA00022825"/>
    </source>
</evidence>
<dbReference type="Proteomes" id="UP000076023">
    <property type="component" value="Unassembled WGS sequence"/>
</dbReference>
<dbReference type="PANTHER" id="PTHR45980:SF9">
    <property type="entry name" value="PROTEASE DO-LIKE 10, MITOCHONDRIAL-RELATED"/>
    <property type="match status" value="1"/>
</dbReference>
<protein>
    <submittedName>
        <fullName evidence="6">Serine protease, S1-C subfamily</fullName>
    </submittedName>
</protein>
<dbReference type="Pfam" id="PF17815">
    <property type="entry name" value="PDZ_3"/>
    <property type="match status" value="1"/>
</dbReference>
<dbReference type="Gene3D" id="2.30.42.10">
    <property type="match status" value="1"/>
</dbReference>
<keyword evidence="2" id="KW-0378">Hydrolase</keyword>
<dbReference type="SUPFAM" id="SSF50156">
    <property type="entry name" value="PDZ domain-like"/>
    <property type="match status" value="1"/>
</dbReference>
<comment type="caution">
    <text evidence="6">The sequence shown here is derived from an EMBL/GenBank/DDBJ whole genome shotgun (WGS) entry which is preliminary data.</text>
</comment>
<feature type="domain" description="PDZ" evidence="5">
    <location>
        <begin position="251"/>
        <end position="344"/>
    </location>
</feature>
<keyword evidence="4" id="KW-0732">Signal</keyword>
<reference evidence="7" key="1">
    <citation type="journal article" date="2017" name="Genome Announc.">
        <title>Draft Genome Sequence of Terrimicrobium sacchariphilum NM-5T, a Facultative Anaerobic Soil Bacterium of the Class Spartobacteria.</title>
        <authorList>
            <person name="Qiu Y.L."/>
            <person name="Tourlousse D.M."/>
            <person name="Matsuura N."/>
            <person name="Ohashi A."/>
            <person name="Sekiguchi Y."/>
        </authorList>
    </citation>
    <scope>NUCLEOTIDE SEQUENCE [LARGE SCALE GENOMIC DNA]</scope>
    <source>
        <strain evidence="7">NM-5</strain>
    </source>
</reference>
<evidence type="ECO:0000256" key="4">
    <source>
        <dbReference type="SAM" id="SignalP"/>
    </source>
</evidence>
<dbReference type="Pfam" id="PF13180">
    <property type="entry name" value="PDZ_2"/>
    <property type="match status" value="1"/>
</dbReference>
<dbReference type="SMART" id="SM00228">
    <property type="entry name" value="PDZ"/>
    <property type="match status" value="1"/>
</dbReference>
<evidence type="ECO:0000256" key="1">
    <source>
        <dbReference type="ARBA" id="ARBA00022670"/>
    </source>
</evidence>
<proteinExistence type="predicted"/>
<dbReference type="InParanoid" id="A0A146G9M2"/>
<accession>A0A146G9M2</accession>
<dbReference type="PROSITE" id="PS50106">
    <property type="entry name" value="PDZ"/>
    <property type="match status" value="1"/>
</dbReference>